<feature type="compositionally biased region" description="Polar residues" evidence="1">
    <location>
        <begin position="117"/>
        <end position="132"/>
    </location>
</feature>
<feature type="region of interest" description="Disordered" evidence="1">
    <location>
        <begin position="55"/>
        <end position="134"/>
    </location>
</feature>
<accession>A0AAV5HWY2</accession>
<sequence length="177" mass="19272">MELTAAAIAFRTAVLPLHRSRGRGDAGGRFSGGSNVGICYTRVLMRQQEGLKRKLKEKKDTLDKSKVIGDFESSSSSSSSFESSDSERKEESNKNWFRSRAMTHSQEAAASAKSVMQRENSGSSDGELSCSNGCKDDEIETIVEGPTTKTIEVCMGGKDRKLGGAESENLEEAWCRC</sequence>
<comment type="caution">
    <text evidence="2">The sequence shown here is derived from an EMBL/GenBank/DDBJ whole genome shotgun (WGS) entry which is preliminary data.</text>
</comment>
<protein>
    <submittedName>
        <fullName evidence="2">Uncharacterized protein</fullName>
    </submittedName>
</protein>
<organism evidence="2 3">
    <name type="scientific">Rubroshorea leprosula</name>
    <dbReference type="NCBI Taxonomy" id="152421"/>
    <lineage>
        <taxon>Eukaryota</taxon>
        <taxon>Viridiplantae</taxon>
        <taxon>Streptophyta</taxon>
        <taxon>Embryophyta</taxon>
        <taxon>Tracheophyta</taxon>
        <taxon>Spermatophyta</taxon>
        <taxon>Magnoliopsida</taxon>
        <taxon>eudicotyledons</taxon>
        <taxon>Gunneridae</taxon>
        <taxon>Pentapetalae</taxon>
        <taxon>rosids</taxon>
        <taxon>malvids</taxon>
        <taxon>Malvales</taxon>
        <taxon>Dipterocarpaceae</taxon>
        <taxon>Rubroshorea</taxon>
    </lineage>
</organism>
<dbReference type="AlphaFoldDB" id="A0AAV5HWY2"/>
<dbReference type="EMBL" id="BPVZ01000004">
    <property type="protein sequence ID" value="GKU90484.1"/>
    <property type="molecule type" value="Genomic_DNA"/>
</dbReference>
<gene>
    <name evidence="2" type="ORF">SLEP1_g4473</name>
</gene>
<feature type="compositionally biased region" description="Low complexity" evidence="1">
    <location>
        <begin position="72"/>
        <end position="83"/>
    </location>
</feature>
<evidence type="ECO:0000256" key="1">
    <source>
        <dbReference type="SAM" id="MobiDB-lite"/>
    </source>
</evidence>
<evidence type="ECO:0000313" key="3">
    <source>
        <dbReference type="Proteomes" id="UP001054252"/>
    </source>
</evidence>
<evidence type="ECO:0000313" key="2">
    <source>
        <dbReference type="EMBL" id="GKU90484.1"/>
    </source>
</evidence>
<dbReference type="Proteomes" id="UP001054252">
    <property type="component" value="Unassembled WGS sequence"/>
</dbReference>
<keyword evidence="3" id="KW-1185">Reference proteome</keyword>
<proteinExistence type="predicted"/>
<name>A0AAV5HWY2_9ROSI</name>
<reference evidence="2 3" key="1">
    <citation type="journal article" date="2021" name="Commun. Biol.">
        <title>The genome of Shorea leprosula (Dipterocarpaceae) highlights the ecological relevance of drought in aseasonal tropical rainforests.</title>
        <authorList>
            <person name="Ng K.K.S."/>
            <person name="Kobayashi M.J."/>
            <person name="Fawcett J.A."/>
            <person name="Hatakeyama M."/>
            <person name="Paape T."/>
            <person name="Ng C.H."/>
            <person name="Ang C.C."/>
            <person name="Tnah L.H."/>
            <person name="Lee C.T."/>
            <person name="Nishiyama T."/>
            <person name="Sese J."/>
            <person name="O'Brien M.J."/>
            <person name="Copetti D."/>
            <person name="Mohd Noor M.I."/>
            <person name="Ong R.C."/>
            <person name="Putra M."/>
            <person name="Sireger I.Z."/>
            <person name="Indrioko S."/>
            <person name="Kosugi Y."/>
            <person name="Izuno A."/>
            <person name="Isagi Y."/>
            <person name="Lee S.L."/>
            <person name="Shimizu K.K."/>
        </authorList>
    </citation>
    <scope>NUCLEOTIDE SEQUENCE [LARGE SCALE GENOMIC DNA]</scope>
    <source>
        <strain evidence="2">214</strain>
    </source>
</reference>
<feature type="compositionally biased region" description="Basic and acidic residues" evidence="1">
    <location>
        <begin position="55"/>
        <end position="69"/>
    </location>
</feature>